<dbReference type="Proteomes" id="UP001501638">
    <property type="component" value="Unassembled WGS sequence"/>
</dbReference>
<sequence>MTTPSPAAAASLSPATVSLDRKVFAGAGNSSTGQVGGATRFRYREEDGVVWAEYAGGDIVRGFLVGTRQGDRLHFRYTHLDVDRATANGVCESRIVVLADGRVRLEESWAWESRPERGTSVVEEVREAA</sequence>
<protein>
    <recommendedName>
        <fullName evidence="3">N-acetylglutamate synthase</fullName>
    </recommendedName>
</protein>
<keyword evidence="2" id="KW-1185">Reference proteome</keyword>
<dbReference type="InterPro" id="IPR058595">
    <property type="entry name" value="Avidin-like"/>
</dbReference>
<comment type="caution">
    <text evidence="1">The sequence shown here is derived from an EMBL/GenBank/DDBJ whole genome shotgun (WGS) entry which is preliminary data.</text>
</comment>
<reference evidence="2" key="1">
    <citation type="journal article" date="2019" name="Int. J. Syst. Evol. Microbiol.">
        <title>The Global Catalogue of Microorganisms (GCM) 10K type strain sequencing project: providing services to taxonomists for standard genome sequencing and annotation.</title>
        <authorList>
            <consortium name="The Broad Institute Genomics Platform"/>
            <consortium name="The Broad Institute Genome Sequencing Center for Infectious Disease"/>
            <person name="Wu L."/>
            <person name="Ma J."/>
        </authorList>
    </citation>
    <scope>NUCLEOTIDE SEQUENCE [LARGE SCALE GENOMIC DNA]</scope>
    <source>
        <strain evidence="2">JCM 6305</strain>
    </source>
</reference>
<dbReference type="RefSeq" id="WP_425583766.1">
    <property type="nucleotide sequence ID" value="NZ_BAAASZ010000043.1"/>
</dbReference>
<organism evidence="1 2">
    <name type="scientific">Streptomyces macrosporus</name>
    <dbReference type="NCBI Taxonomy" id="44032"/>
    <lineage>
        <taxon>Bacteria</taxon>
        <taxon>Bacillati</taxon>
        <taxon>Actinomycetota</taxon>
        <taxon>Actinomycetes</taxon>
        <taxon>Kitasatosporales</taxon>
        <taxon>Streptomycetaceae</taxon>
        <taxon>Streptomyces</taxon>
    </lineage>
</organism>
<proteinExistence type="predicted"/>
<dbReference type="Pfam" id="PF26421">
    <property type="entry name" value="Avidin_like"/>
    <property type="match status" value="1"/>
</dbReference>
<name>A0ABP5XPG5_9ACTN</name>
<dbReference type="EMBL" id="BAAASZ010000043">
    <property type="protein sequence ID" value="GAA2463477.1"/>
    <property type="molecule type" value="Genomic_DNA"/>
</dbReference>
<evidence type="ECO:0008006" key="3">
    <source>
        <dbReference type="Google" id="ProtNLM"/>
    </source>
</evidence>
<evidence type="ECO:0000313" key="1">
    <source>
        <dbReference type="EMBL" id="GAA2463477.1"/>
    </source>
</evidence>
<evidence type="ECO:0000313" key="2">
    <source>
        <dbReference type="Proteomes" id="UP001501638"/>
    </source>
</evidence>
<accession>A0ABP5XPG5</accession>
<gene>
    <name evidence="1" type="ORF">GCM10010405_54980</name>
</gene>